<evidence type="ECO:0000313" key="3">
    <source>
        <dbReference type="EMBL" id="OSX64356.1"/>
    </source>
</evidence>
<accession>A0A1X6N7A3</accession>
<feature type="compositionally biased region" description="Polar residues" evidence="1">
    <location>
        <begin position="288"/>
        <end position="299"/>
    </location>
</feature>
<dbReference type="GeneID" id="36323700"/>
<dbReference type="AlphaFoldDB" id="A0A1X6N7A3"/>
<protein>
    <recommendedName>
        <fullName evidence="2">BTB domain-containing protein</fullName>
    </recommendedName>
</protein>
<dbReference type="PROSITE" id="PS50097">
    <property type="entry name" value="BTB"/>
    <property type="match status" value="2"/>
</dbReference>
<dbReference type="SMART" id="SM00225">
    <property type="entry name" value="BTB"/>
    <property type="match status" value="2"/>
</dbReference>
<dbReference type="InterPro" id="IPR011333">
    <property type="entry name" value="SKP1/BTB/POZ_sf"/>
</dbReference>
<name>A0A1X6N7A3_9APHY</name>
<feature type="compositionally biased region" description="Low complexity" evidence="1">
    <location>
        <begin position="120"/>
        <end position="136"/>
    </location>
</feature>
<evidence type="ECO:0000256" key="1">
    <source>
        <dbReference type="SAM" id="MobiDB-lite"/>
    </source>
</evidence>
<sequence length="986" mass="108194">MVENRIWGAGSWEVKQRSWRPKGRTPPEARGGVWLWRRRSDEDQREGVCPLGLVAGQYAAMSLDARTESCQSMGQDPGKFGRAVPLAATNVVRGGIPDIWCMLQTAQGGLQTRMARKESSSVSGSTTSGSTNYTRSTDSRSESRGRSVTRNGSYSDRERSGSRSSRGTNSPMGSLSPTGSALGLGAAHVRGRDRDRESRGMRMGSDEERGRERTGRPLTASVSPPNPLGSPRAQAAEVESPSRSSSLVDVQPDRSDVPSPPSSVSGSSTSTASIATLRQPLYENQITVPRTRVSLNTAELPSPIPEEDEQRSRHPTPANSPVTAFNPIVPSSGDAASSSVPEGRLPSPPVSLERAAKTGSTSPVPIPRFRDRVPRSAAEDQPGFVGRAVDIVSSARGFLGSIWNSNVILSNSLRRIEIRGTHVQALNIRLTLGRLGAMSSDSESDTDSVRNHSPPPTSGIVTATSPFDASDADLILCSSNRVDFRVHRAIMAVASRVFNDMLTLPQPANAVDDHLAVVDLTEDGSTLDTLLRICYPVLDPTIDSIDLARPVLDAALKYDIKVAIVYCKRALRRLAKVQPLRVYAIACLLGAEHTARLAAQQAISRWDQFKDQYVPEFEELSAGCYHRLLSYQRHGSDVGHPFSFSKGESSTYHAVSPSSPEQLHPVRHAPFPFDDLDAEVIMVSSDKVHFRVFKSILTLASQVFKAMLQATTPCESGSDGSKKYILDIDEDSNILNTLLQFCYPIGTPPAISPDALPTLRAALKYKLDRAIWYLRSQWQTLSAFDPLCAYLLAASAGWTEEASATAKSLLLVNITVLQGSTVAELETTSAGIYYRLLQYHKKCAQMTSQRVEMACNYTGLWSKGRNIHVEWCISCKVSSGRSDSLWLRNLYVFEKEAAYVKKCWCRQHLRAWIQCSQYSSNCEHQEDITYPRCYFVDFFSKQPIELSQFTHDQRSANTTTCRIPDSIGHICTQYGFPDGRVGGYLL</sequence>
<dbReference type="InterPro" id="IPR000210">
    <property type="entry name" value="BTB/POZ_dom"/>
</dbReference>
<feature type="compositionally biased region" description="Basic and acidic residues" evidence="1">
    <location>
        <begin position="190"/>
        <end position="215"/>
    </location>
</feature>
<gene>
    <name evidence="3" type="ORF">POSPLADRAFT_1045430</name>
</gene>
<feature type="domain" description="BTB" evidence="2">
    <location>
        <begin position="678"/>
        <end position="743"/>
    </location>
</feature>
<dbReference type="SUPFAM" id="SSF54695">
    <property type="entry name" value="POZ domain"/>
    <property type="match status" value="2"/>
</dbReference>
<evidence type="ECO:0000313" key="4">
    <source>
        <dbReference type="Proteomes" id="UP000194127"/>
    </source>
</evidence>
<dbReference type="EMBL" id="KZ110594">
    <property type="protein sequence ID" value="OSX64356.1"/>
    <property type="molecule type" value="Genomic_DNA"/>
</dbReference>
<dbReference type="RefSeq" id="XP_024341150.1">
    <property type="nucleotide sequence ID" value="XM_024478750.1"/>
</dbReference>
<dbReference type="Pfam" id="PF00651">
    <property type="entry name" value="BTB"/>
    <property type="match status" value="2"/>
</dbReference>
<reference evidence="3 4" key="1">
    <citation type="submission" date="2017-04" db="EMBL/GenBank/DDBJ databases">
        <title>Genome Sequence of the Model Brown-Rot Fungus Postia placenta SB12.</title>
        <authorList>
            <consortium name="DOE Joint Genome Institute"/>
            <person name="Gaskell J."/>
            <person name="Kersten P."/>
            <person name="Larrondo L.F."/>
            <person name="Canessa P."/>
            <person name="Martinez D."/>
            <person name="Hibbett D."/>
            <person name="Schmoll M."/>
            <person name="Kubicek C.P."/>
            <person name="Martinez A.T."/>
            <person name="Yadav J."/>
            <person name="Master E."/>
            <person name="Magnuson J.K."/>
            <person name="James T."/>
            <person name="Yaver D."/>
            <person name="Berka R."/>
            <person name="Labutti K."/>
            <person name="Lipzen A."/>
            <person name="Aerts A."/>
            <person name="Barry K."/>
            <person name="Henrissat B."/>
            <person name="Blanchette R."/>
            <person name="Grigoriev I."/>
            <person name="Cullen D."/>
        </authorList>
    </citation>
    <scope>NUCLEOTIDE SEQUENCE [LARGE SCALE GENOMIC DNA]</scope>
    <source>
        <strain evidence="3 4">MAD-698-R-SB12</strain>
    </source>
</reference>
<feature type="compositionally biased region" description="Basic and acidic residues" evidence="1">
    <location>
        <begin position="368"/>
        <end position="378"/>
    </location>
</feature>
<feature type="region of interest" description="Disordered" evidence="1">
    <location>
        <begin position="288"/>
        <end position="379"/>
    </location>
</feature>
<proteinExistence type="predicted"/>
<feature type="region of interest" description="Disordered" evidence="1">
    <location>
        <begin position="439"/>
        <end position="461"/>
    </location>
</feature>
<dbReference type="STRING" id="670580.A0A1X6N7A3"/>
<dbReference type="Gene3D" id="3.30.710.10">
    <property type="entry name" value="Potassium Channel Kv1.1, Chain A"/>
    <property type="match status" value="2"/>
</dbReference>
<dbReference type="CDD" id="cd18186">
    <property type="entry name" value="BTB_POZ_ZBTB_KLHL-like"/>
    <property type="match status" value="1"/>
</dbReference>
<feature type="region of interest" description="Disordered" evidence="1">
    <location>
        <begin position="112"/>
        <end position="272"/>
    </location>
</feature>
<dbReference type="OrthoDB" id="3164835at2759"/>
<feature type="domain" description="BTB" evidence="2">
    <location>
        <begin position="472"/>
        <end position="535"/>
    </location>
</feature>
<evidence type="ECO:0000259" key="2">
    <source>
        <dbReference type="PROSITE" id="PS50097"/>
    </source>
</evidence>
<dbReference type="Proteomes" id="UP000194127">
    <property type="component" value="Unassembled WGS sequence"/>
</dbReference>
<organism evidence="3 4">
    <name type="scientific">Postia placenta MAD-698-R-SB12</name>
    <dbReference type="NCBI Taxonomy" id="670580"/>
    <lineage>
        <taxon>Eukaryota</taxon>
        <taxon>Fungi</taxon>
        <taxon>Dikarya</taxon>
        <taxon>Basidiomycota</taxon>
        <taxon>Agaricomycotina</taxon>
        <taxon>Agaricomycetes</taxon>
        <taxon>Polyporales</taxon>
        <taxon>Adustoporiaceae</taxon>
        <taxon>Rhodonia</taxon>
    </lineage>
</organism>
<keyword evidence="4" id="KW-1185">Reference proteome</keyword>